<feature type="transmembrane region" description="Helical" evidence="1">
    <location>
        <begin position="106"/>
        <end position="129"/>
    </location>
</feature>
<keyword evidence="1" id="KW-0812">Transmembrane</keyword>
<protein>
    <submittedName>
        <fullName evidence="2">Uncharacterized protein</fullName>
    </submittedName>
</protein>
<feature type="transmembrane region" description="Helical" evidence="1">
    <location>
        <begin position="58"/>
        <end position="81"/>
    </location>
</feature>
<name>A0A368S481_SETIT</name>
<proteinExistence type="predicted"/>
<evidence type="ECO:0000313" key="2">
    <source>
        <dbReference type="EMBL" id="RCV37144.1"/>
    </source>
</evidence>
<evidence type="ECO:0000256" key="1">
    <source>
        <dbReference type="SAM" id="Phobius"/>
    </source>
</evidence>
<keyword evidence="1" id="KW-0472">Membrane</keyword>
<reference evidence="2" key="1">
    <citation type="journal article" date="2012" name="Nat. Biotechnol.">
        <title>Reference genome sequence of the model plant Setaria.</title>
        <authorList>
            <person name="Bennetzen J.L."/>
            <person name="Schmutz J."/>
            <person name="Wang H."/>
            <person name="Percifield R."/>
            <person name="Hawkins J."/>
            <person name="Pontaroli A.C."/>
            <person name="Estep M."/>
            <person name="Feng L."/>
            <person name="Vaughn J.N."/>
            <person name="Grimwood J."/>
            <person name="Jenkins J."/>
            <person name="Barry K."/>
            <person name="Lindquist E."/>
            <person name="Hellsten U."/>
            <person name="Deshpande S."/>
            <person name="Wang X."/>
            <person name="Wu X."/>
            <person name="Mitros T."/>
            <person name="Triplett J."/>
            <person name="Yang X."/>
            <person name="Ye C.Y."/>
            <person name="Mauro-Herrera M."/>
            <person name="Wang L."/>
            <person name="Li P."/>
            <person name="Sharma M."/>
            <person name="Sharma R."/>
            <person name="Ronald P.C."/>
            <person name="Panaud O."/>
            <person name="Kellogg E.A."/>
            <person name="Brutnell T.P."/>
            <person name="Doust A.N."/>
            <person name="Tuskan G.A."/>
            <person name="Rokhsar D."/>
            <person name="Devos K.M."/>
        </authorList>
    </citation>
    <scope>NUCLEOTIDE SEQUENCE [LARGE SCALE GENOMIC DNA]</scope>
    <source>
        <strain evidence="2">Yugu1</strain>
    </source>
</reference>
<organism evidence="2">
    <name type="scientific">Setaria italica</name>
    <name type="common">Foxtail millet</name>
    <name type="synonym">Panicum italicum</name>
    <dbReference type="NCBI Taxonomy" id="4555"/>
    <lineage>
        <taxon>Eukaryota</taxon>
        <taxon>Viridiplantae</taxon>
        <taxon>Streptophyta</taxon>
        <taxon>Embryophyta</taxon>
        <taxon>Tracheophyta</taxon>
        <taxon>Spermatophyta</taxon>
        <taxon>Magnoliopsida</taxon>
        <taxon>Liliopsida</taxon>
        <taxon>Poales</taxon>
        <taxon>Poaceae</taxon>
        <taxon>PACMAD clade</taxon>
        <taxon>Panicoideae</taxon>
        <taxon>Panicodae</taxon>
        <taxon>Paniceae</taxon>
        <taxon>Cenchrinae</taxon>
        <taxon>Setaria</taxon>
    </lineage>
</organism>
<reference evidence="2" key="2">
    <citation type="submission" date="2015-07" db="EMBL/GenBank/DDBJ databases">
        <authorList>
            <person name="Noorani M."/>
        </authorList>
    </citation>
    <scope>NUCLEOTIDE SEQUENCE</scope>
    <source>
        <strain evidence="2">Yugu1</strain>
    </source>
</reference>
<gene>
    <name evidence="2" type="ORF">SETIT_8G039800v2</name>
</gene>
<sequence>MGLPNDSHDECRCLVGLCSRGPDRGDFASGASSPPVAASVPEVKGRRRIYISSPVRLGLCRLGLVLSSSIGFPSMGILAPYQSFENAASVSAWSPLVATPSAVPQAIWYVLSTLCAVASLQSIFVELGFGFKLQVRCSSLPGMVRRAVAPVASIEDDRESLTRTWV</sequence>
<dbReference type="AlphaFoldDB" id="A0A368S481"/>
<accession>A0A368S481</accession>
<keyword evidence="1" id="KW-1133">Transmembrane helix</keyword>
<dbReference type="EMBL" id="CM003535">
    <property type="protein sequence ID" value="RCV37144.1"/>
    <property type="molecule type" value="Genomic_DNA"/>
</dbReference>